<dbReference type="VEuPathDB" id="FungiDB:I302_05565"/>
<dbReference type="GeneID" id="30209964"/>
<feature type="region of interest" description="Disordered" evidence="1">
    <location>
        <begin position="1"/>
        <end position="42"/>
    </location>
</feature>
<evidence type="ECO:0000256" key="1">
    <source>
        <dbReference type="SAM" id="MobiDB-lite"/>
    </source>
</evidence>
<dbReference type="RefSeq" id="XP_019045177.1">
    <property type="nucleotide sequence ID" value="XM_019192180.1"/>
</dbReference>
<evidence type="ECO:0000313" key="2">
    <source>
        <dbReference type="EMBL" id="OCF24107.1"/>
    </source>
</evidence>
<feature type="compositionally biased region" description="Polar residues" evidence="1">
    <location>
        <begin position="96"/>
        <end position="110"/>
    </location>
</feature>
<keyword evidence="4" id="KW-1185">Reference proteome</keyword>
<sequence>MSEKSDIASTVESTCSSAGASRPLRRMRRGADVRTKQEAMDTAASQLRKEWLNDVNGSSSSRWTRLEDPKSSTSTITALSEGGDQASILDEKAKSTTKSDTSRASVPRSSIFSTVRSVLNSATKV</sequence>
<organism evidence="2">
    <name type="scientific">Kwoniella bestiolae CBS 10118</name>
    <dbReference type="NCBI Taxonomy" id="1296100"/>
    <lineage>
        <taxon>Eukaryota</taxon>
        <taxon>Fungi</taxon>
        <taxon>Dikarya</taxon>
        <taxon>Basidiomycota</taxon>
        <taxon>Agaricomycotina</taxon>
        <taxon>Tremellomycetes</taxon>
        <taxon>Tremellales</taxon>
        <taxon>Cryptococcaceae</taxon>
        <taxon>Kwoniella</taxon>
    </lineage>
</organism>
<dbReference type="Proteomes" id="UP000092730">
    <property type="component" value="Chromosome 5"/>
</dbReference>
<dbReference type="AlphaFoldDB" id="A0A1B9FZA7"/>
<evidence type="ECO:0000313" key="4">
    <source>
        <dbReference type="Proteomes" id="UP000092730"/>
    </source>
</evidence>
<gene>
    <name evidence="2" type="ORF">I302_05565</name>
    <name evidence="3" type="ORF">I302_107169</name>
</gene>
<reference evidence="2" key="1">
    <citation type="submission" date="2013-07" db="EMBL/GenBank/DDBJ databases">
        <title>The Genome Sequence of Cryptococcus bestiolae CBS10118.</title>
        <authorList>
            <consortium name="The Broad Institute Genome Sequencing Platform"/>
            <person name="Cuomo C."/>
            <person name="Litvintseva A."/>
            <person name="Chen Y."/>
            <person name="Heitman J."/>
            <person name="Sun S."/>
            <person name="Springer D."/>
            <person name="Dromer F."/>
            <person name="Young S.K."/>
            <person name="Zeng Q."/>
            <person name="Gargeya S."/>
            <person name="Fitzgerald M."/>
            <person name="Abouelleil A."/>
            <person name="Alvarado L."/>
            <person name="Berlin A.M."/>
            <person name="Chapman S.B."/>
            <person name="Dewar J."/>
            <person name="Goldberg J."/>
            <person name="Griggs A."/>
            <person name="Gujja S."/>
            <person name="Hansen M."/>
            <person name="Howarth C."/>
            <person name="Imamovic A."/>
            <person name="Larimer J."/>
            <person name="McCowan C."/>
            <person name="Murphy C."/>
            <person name="Pearson M."/>
            <person name="Priest M."/>
            <person name="Roberts A."/>
            <person name="Saif S."/>
            <person name="Shea T."/>
            <person name="Sykes S."/>
            <person name="Wortman J."/>
            <person name="Nusbaum C."/>
            <person name="Birren B."/>
        </authorList>
    </citation>
    <scope>NUCLEOTIDE SEQUENCE [LARGE SCALE GENOMIC DNA]</scope>
    <source>
        <strain evidence="2">CBS 10118</strain>
    </source>
</reference>
<proteinExistence type="predicted"/>
<dbReference type="EMBL" id="KI894022">
    <property type="protein sequence ID" value="OCF24107.1"/>
    <property type="molecule type" value="Genomic_DNA"/>
</dbReference>
<reference evidence="2" key="3">
    <citation type="submission" date="2014-01" db="EMBL/GenBank/DDBJ databases">
        <title>Evolution of pathogenesis and genome organization in the Tremellales.</title>
        <authorList>
            <person name="Cuomo C."/>
            <person name="Litvintseva A."/>
            <person name="Heitman J."/>
            <person name="Chen Y."/>
            <person name="Sun S."/>
            <person name="Springer D."/>
            <person name="Dromer F."/>
            <person name="Young S."/>
            <person name="Zeng Q."/>
            <person name="Chapman S."/>
            <person name="Gujja S."/>
            <person name="Saif S."/>
            <person name="Birren B."/>
        </authorList>
    </citation>
    <scope>NUCLEOTIDE SEQUENCE</scope>
    <source>
        <strain evidence="2">CBS 10118</strain>
    </source>
</reference>
<dbReference type="EMBL" id="CP144545">
    <property type="protein sequence ID" value="WVW85132.1"/>
    <property type="molecule type" value="Genomic_DNA"/>
</dbReference>
<feature type="compositionally biased region" description="Basic and acidic residues" evidence="1">
    <location>
        <begin position="29"/>
        <end position="39"/>
    </location>
</feature>
<dbReference type="KEGG" id="kbi:30209964"/>
<feature type="region of interest" description="Disordered" evidence="1">
    <location>
        <begin position="55"/>
        <end position="110"/>
    </location>
</feature>
<reference evidence="3" key="2">
    <citation type="submission" date="2013-07" db="EMBL/GenBank/DDBJ databases">
        <authorList>
            <consortium name="The Broad Institute Genome Sequencing Platform"/>
            <person name="Cuomo C."/>
            <person name="Litvintseva A."/>
            <person name="Chen Y."/>
            <person name="Heitman J."/>
            <person name="Sun S."/>
            <person name="Springer D."/>
            <person name="Dromer F."/>
            <person name="Young S.K."/>
            <person name="Zeng Q."/>
            <person name="Gargeya S."/>
            <person name="Fitzgerald M."/>
            <person name="Abouelleil A."/>
            <person name="Alvarado L."/>
            <person name="Berlin A.M."/>
            <person name="Chapman S.B."/>
            <person name="Dewar J."/>
            <person name="Goldberg J."/>
            <person name="Griggs A."/>
            <person name="Gujja S."/>
            <person name="Hansen M."/>
            <person name="Howarth C."/>
            <person name="Imamovic A."/>
            <person name="Larimer J."/>
            <person name="McCowan C."/>
            <person name="Murphy C."/>
            <person name="Pearson M."/>
            <person name="Priest M."/>
            <person name="Roberts A."/>
            <person name="Saif S."/>
            <person name="Shea T."/>
            <person name="Sykes S."/>
            <person name="Wortman J."/>
            <person name="Nusbaum C."/>
            <person name="Birren B."/>
        </authorList>
    </citation>
    <scope>NUCLEOTIDE SEQUENCE</scope>
    <source>
        <strain evidence="3">CBS 10118</strain>
    </source>
</reference>
<accession>A0A1B9FZA7</accession>
<feature type="compositionally biased region" description="Polar residues" evidence="1">
    <location>
        <begin position="7"/>
        <end position="19"/>
    </location>
</feature>
<name>A0A1B9FZA7_9TREE</name>
<protein>
    <submittedName>
        <fullName evidence="2">Uncharacterized protein</fullName>
    </submittedName>
</protein>
<reference evidence="3" key="4">
    <citation type="submission" date="2024-02" db="EMBL/GenBank/DDBJ databases">
        <title>Comparative genomics of Cryptococcus and Kwoniella reveals pathogenesis evolution and contrasting modes of karyotype evolution via chromosome fusion or intercentromeric recombination.</title>
        <authorList>
            <person name="Coelho M.A."/>
            <person name="David-Palma M."/>
            <person name="Shea T."/>
            <person name="Bowers K."/>
            <person name="McGinley-Smith S."/>
            <person name="Mohammad A.W."/>
            <person name="Gnirke A."/>
            <person name="Yurkov A.M."/>
            <person name="Nowrousian M."/>
            <person name="Sun S."/>
            <person name="Cuomo C.A."/>
            <person name="Heitman J."/>
        </authorList>
    </citation>
    <scope>NUCLEOTIDE SEQUENCE</scope>
    <source>
        <strain evidence="3">CBS 10118</strain>
    </source>
</reference>
<evidence type="ECO:0000313" key="3">
    <source>
        <dbReference type="EMBL" id="WVW85132.1"/>
    </source>
</evidence>